<dbReference type="Gene3D" id="3.40.50.150">
    <property type="entry name" value="Vaccinia Virus protein VP39"/>
    <property type="match status" value="1"/>
</dbReference>
<protein>
    <recommendedName>
        <fullName evidence="7">tRNA (guanine-N(7)-)-methyltransferase</fullName>
        <ecNumber evidence="7">2.1.1.33</ecNumber>
    </recommendedName>
    <alternativeName>
        <fullName evidence="7">tRNA (guanine(46)-N(7))-methyltransferase</fullName>
    </alternativeName>
    <alternativeName>
        <fullName evidence="7">tRNA(m7G46)-methyltransferase</fullName>
    </alternativeName>
</protein>
<dbReference type="InterPro" id="IPR055361">
    <property type="entry name" value="tRNA_methyltr_TrmB_bact"/>
</dbReference>
<keyword evidence="3 7" id="KW-0489">Methyltransferase</keyword>
<sequence>MLENARLRVERGVIRTFHARRGRVTKNQTFALENYFKEFELPDGPWDFNELFGNKEVVFEIGCGSGESTIGFAKENPDSIIIALEVHRPSISHLVENAHKEELTNIRVAYSDGVQVLRDWVKDNSLSAIFAFFPDPWPKKRHNKRRLFRQEIVELMLRKLKSGGEILAATDWREYGEQMLEVLPNSILSIRPNWRPMTKYERKGINAGREIMEVSAKK</sequence>
<keyword evidence="6 7" id="KW-0819">tRNA processing</keyword>
<name>A0A2R4S930_9ACTN</name>
<accession>A0A2R4S930</accession>
<feature type="region of interest" description="Interaction with RNA" evidence="7">
    <location>
        <begin position="141"/>
        <end position="146"/>
    </location>
</feature>
<feature type="binding site" evidence="7">
    <location>
        <position position="139"/>
    </location>
    <ligand>
        <name>substrate</name>
    </ligand>
</feature>
<comment type="function">
    <text evidence="2 7">Catalyzes the formation of N(7)-methylguanine at position 46 (m7G46) in tRNA.</text>
</comment>
<evidence type="ECO:0000256" key="4">
    <source>
        <dbReference type="ARBA" id="ARBA00022679"/>
    </source>
</evidence>
<feature type="binding site" evidence="7">
    <location>
        <begin position="198"/>
        <end position="201"/>
    </location>
    <ligand>
        <name>substrate</name>
    </ligand>
</feature>
<dbReference type="SUPFAM" id="SSF53335">
    <property type="entry name" value="S-adenosyl-L-methionine-dependent methyltransferases"/>
    <property type="match status" value="1"/>
</dbReference>
<dbReference type="HAMAP" id="MF_01057">
    <property type="entry name" value="tRNA_methyltr_TrmB"/>
    <property type="match status" value="1"/>
</dbReference>
<reference evidence="8" key="1">
    <citation type="journal article" date="2018" name="Nature">
        <title>A distinct abundant group of microbial rhodopsins discovered using functional metagenomics.</title>
        <authorList>
            <person name="Pushkarev A."/>
            <person name="Inoue K."/>
            <person name="Larom S."/>
            <person name="Flores-Uribe J."/>
            <person name="Singh M."/>
            <person name="Konno M."/>
            <person name="Tomido S."/>
            <person name="Ito S."/>
            <person name="Nakamura R."/>
            <person name="Tsunoda S.P."/>
            <person name="Philsof A."/>
            <person name="Sharon I."/>
            <person name="Yutin N."/>
            <person name="Koonin E.V."/>
            <person name="Kandori H."/>
            <person name="Beja O."/>
        </authorList>
    </citation>
    <scope>NUCLEOTIDE SEQUENCE</scope>
</reference>
<keyword evidence="5 7" id="KW-0949">S-adenosyl-L-methionine</keyword>
<dbReference type="PANTHER" id="PTHR23417">
    <property type="entry name" value="3-DEOXY-D-MANNO-OCTULOSONIC-ACID TRANSFERASE/TRNA GUANINE-N 7 - -METHYLTRANSFERASE"/>
    <property type="match status" value="1"/>
</dbReference>
<dbReference type="NCBIfam" id="TIGR00091">
    <property type="entry name" value="tRNA (guanosine(46)-N7)-methyltransferase TrmB"/>
    <property type="match status" value="1"/>
</dbReference>
<dbReference type="InterPro" id="IPR029063">
    <property type="entry name" value="SAM-dependent_MTases_sf"/>
</dbReference>
<dbReference type="CDD" id="cd02440">
    <property type="entry name" value="AdoMet_MTases"/>
    <property type="match status" value="1"/>
</dbReference>
<dbReference type="EC" id="2.1.1.33" evidence="7"/>
<evidence type="ECO:0000256" key="7">
    <source>
        <dbReference type="HAMAP-Rule" id="MF_01057"/>
    </source>
</evidence>
<comment type="similarity">
    <text evidence="7">Belongs to the class I-like SAM-binding methyltransferase superfamily. TrmB family.</text>
</comment>
<feature type="binding site" evidence="7">
    <location>
        <position position="85"/>
    </location>
    <ligand>
        <name>S-adenosyl-L-methionine</name>
        <dbReference type="ChEBI" id="CHEBI:59789"/>
    </ligand>
</feature>
<gene>
    <name evidence="7" type="primary">trmB</name>
</gene>
<feature type="binding site" evidence="7">
    <location>
        <position position="171"/>
    </location>
    <ligand>
        <name>substrate</name>
    </ligand>
</feature>
<evidence type="ECO:0000313" key="8">
    <source>
        <dbReference type="EMBL" id="AVZ43942.1"/>
    </source>
</evidence>
<proteinExistence type="inferred from homology"/>
<comment type="pathway">
    <text evidence="7">tRNA modification; N(7)-methylguanine-tRNA biosynthesis.</text>
</comment>
<dbReference type="UniPathway" id="UPA00989"/>
<feature type="binding site" evidence="7">
    <location>
        <position position="112"/>
    </location>
    <ligand>
        <name>S-adenosyl-L-methionine</name>
        <dbReference type="ChEBI" id="CHEBI:59789"/>
    </ligand>
</feature>
<dbReference type="InterPro" id="IPR003358">
    <property type="entry name" value="tRNA_(Gua-N-7)_MeTrfase_Trmb"/>
</dbReference>
<evidence type="ECO:0000256" key="3">
    <source>
        <dbReference type="ARBA" id="ARBA00022603"/>
    </source>
</evidence>
<dbReference type="GO" id="GO:0008176">
    <property type="term" value="F:tRNA (guanine(46)-N7)-methyltransferase activity"/>
    <property type="evidence" value="ECO:0007669"/>
    <property type="project" value="UniProtKB-UniRule"/>
</dbReference>
<organism evidence="8">
    <name type="scientific">uncultured Actinomycetes bacterium</name>
    <dbReference type="NCBI Taxonomy" id="152507"/>
    <lineage>
        <taxon>Bacteria</taxon>
        <taxon>Bacillati</taxon>
        <taxon>Actinomycetota</taxon>
        <taxon>Actinomycetes</taxon>
        <taxon>environmental samples</taxon>
    </lineage>
</organism>
<dbReference type="AlphaFoldDB" id="A0A2R4S930"/>
<dbReference type="EMBL" id="MF737519">
    <property type="protein sequence ID" value="AVZ43942.1"/>
    <property type="molecule type" value="Genomic_DNA"/>
</dbReference>
<keyword evidence="4 7" id="KW-0808">Transferase</keyword>
<feature type="binding site" evidence="7">
    <location>
        <position position="135"/>
    </location>
    <ligand>
        <name>S-adenosyl-L-methionine</name>
        <dbReference type="ChEBI" id="CHEBI:59789"/>
    </ligand>
</feature>
<evidence type="ECO:0000256" key="5">
    <source>
        <dbReference type="ARBA" id="ARBA00022691"/>
    </source>
</evidence>
<feature type="binding site" evidence="7">
    <location>
        <position position="60"/>
    </location>
    <ligand>
        <name>S-adenosyl-L-methionine</name>
        <dbReference type="ChEBI" id="CHEBI:59789"/>
    </ligand>
</feature>
<dbReference type="GO" id="GO:0043527">
    <property type="term" value="C:tRNA methyltransferase complex"/>
    <property type="evidence" value="ECO:0007669"/>
    <property type="project" value="TreeGrafter"/>
</dbReference>
<evidence type="ECO:0000256" key="1">
    <source>
        <dbReference type="ARBA" id="ARBA00000142"/>
    </source>
</evidence>
<comment type="catalytic activity">
    <reaction evidence="1 7">
        <text>guanosine(46) in tRNA + S-adenosyl-L-methionine = N(7)-methylguanosine(46) in tRNA + S-adenosyl-L-homocysteine</text>
        <dbReference type="Rhea" id="RHEA:42708"/>
        <dbReference type="Rhea" id="RHEA-COMP:10188"/>
        <dbReference type="Rhea" id="RHEA-COMP:10189"/>
        <dbReference type="ChEBI" id="CHEBI:57856"/>
        <dbReference type="ChEBI" id="CHEBI:59789"/>
        <dbReference type="ChEBI" id="CHEBI:74269"/>
        <dbReference type="ChEBI" id="CHEBI:74480"/>
        <dbReference type="EC" id="2.1.1.33"/>
    </reaction>
</comment>
<evidence type="ECO:0000256" key="2">
    <source>
        <dbReference type="ARBA" id="ARBA00003015"/>
    </source>
</evidence>
<dbReference type="PROSITE" id="PS51625">
    <property type="entry name" value="SAM_MT_TRMB"/>
    <property type="match status" value="1"/>
</dbReference>
<evidence type="ECO:0000256" key="6">
    <source>
        <dbReference type="ARBA" id="ARBA00022694"/>
    </source>
</evidence>
<dbReference type="Pfam" id="PF02390">
    <property type="entry name" value="Methyltransf_4"/>
    <property type="match status" value="1"/>
</dbReference>
<dbReference type="PANTHER" id="PTHR23417:SF14">
    <property type="entry name" value="PENTACOTRIPEPTIDE-REPEAT REGION OF PRORP DOMAIN-CONTAINING PROTEIN"/>
    <property type="match status" value="1"/>
</dbReference>